<keyword evidence="3" id="KW-1185">Reference proteome</keyword>
<dbReference type="PROSITE" id="PS50076">
    <property type="entry name" value="DNAJ_2"/>
    <property type="match status" value="1"/>
</dbReference>
<evidence type="ECO:0000259" key="1">
    <source>
        <dbReference type="PROSITE" id="PS50076"/>
    </source>
</evidence>
<dbReference type="Pfam" id="PF00226">
    <property type="entry name" value="DnaJ"/>
    <property type="match status" value="1"/>
</dbReference>
<dbReference type="RefSeq" id="WP_068336064.1">
    <property type="nucleotide sequence ID" value="NZ_LQBP01000004.1"/>
</dbReference>
<dbReference type="Gene3D" id="1.10.287.110">
    <property type="entry name" value="DnaJ domain"/>
    <property type="match status" value="1"/>
</dbReference>
<evidence type="ECO:0000313" key="3">
    <source>
        <dbReference type="Proteomes" id="UP000053690"/>
    </source>
</evidence>
<dbReference type="OrthoDB" id="7705076at2"/>
<accession>A0A0X3TUV6</accession>
<name>A0A0X3TUV6_9RHOB</name>
<dbReference type="InterPro" id="IPR036869">
    <property type="entry name" value="J_dom_sf"/>
</dbReference>
<gene>
    <name evidence="2" type="ORF">AVO44_09830</name>
</gene>
<evidence type="ECO:0000313" key="2">
    <source>
        <dbReference type="EMBL" id="KUJ79502.1"/>
    </source>
</evidence>
<reference evidence="3" key="1">
    <citation type="submission" date="2015-12" db="EMBL/GenBank/DDBJ databases">
        <authorList>
            <person name="Zhang G."/>
            <person name="Stingl U."/>
        </authorList>
    </citation>
    <scope>NUCLEOTIDE SEQUENCE [LARGE SCALE GENOMIC DNA]</scope>
    <source>
        <strain evidence="3">ZGT108</strain>
    </source>
</reference>
<dbReference type="STRING" id="1685378.AVO44_09830"/>
<dbReference type="Proteomes" id="UP000053690">
    <property type="component" value="Unassembled WGS sequence"/>
</dbReference>
<comment type="caution">
    <text evidence="2">The sequence shown here is derived from an EMBL/GenBank/DDBJ whole genome shotgun (WGS) entry which is preliminary data.</text>
</comment>
<sequence>MEPVEKINARADALGALGLDQTAGSDDIRDAWRHIAFHAHPDHKNGDCTHFARAKEAYDFLRREGLTTKGPTTGKPRRPKLRKRVIELESADIDACRVLLNTALAHSSDQSDVASPTQNETGSDHVPEAVGFYGRHLTYFVPTPVCEGSNRVALPTSFLASARRTETEVLSFQAKDAGAGEVVVPEAIITSKFPGAKSVRIKFDADQQMRDDFWLPN</sequence>
<dbReference type="SUPFAM" id="SSF46565">
    <property type="entry name" value="Chaperone J-domain"/>
    <property type="match status" value="1"/>
</dbReference>
<dbReference type="CDD" id="cd06257">
    <property type="entry name" value="DnaJ"/>
    <property type="match status" value="1"/>
</dbReference>
<organism evidence="2 3">
    <name type="scientific">Ruegeria profundi</name>
    <dbReference type="NCBI Taxonomy" id="1685378"/>
    <lineage>
        <taxon>Bacteria</taxon>
        <taxon>Pseudomonadati</taxon>
        <taxon>Pseudomonadota</taxon>
        <taxon>Alphaproteobacteria</taxon>
        <taxon>Rhodobacterales</taxon>
        <taxon>Roseobacteraceae</taxon>
        <taxon>Ruegeria</taxon>
    </lineage>
</organism>
<dbReference type="EMBL" id="LQBP01000004">
    <property type="protein sequence ID" value="KUJ79502.1"/>
    <property type="molecule type" value="Genomic_DNA"/>
</dbReference>
<dbReference type="InterPro" id="IPR001623">
    <property type="entry name" value="DnaJ_domain"/>
</dbReference>
<feature type="domain" description="J" evidence="1">
    <location>
        <begin position="12"/>
        <end position="66"/>
    </location>
</feature>
<proteinExistence type="predicted"/>
<dbReference type="AlphaFoldDB" id="A0A0X3TUV6"/>
<protein>
    <submittedName>
        <fullName evidence="2">Molecular chaperone DnaJ</fullName>
    </submittedName>
</protein>